<evidence type="ECO:0000256" key="5">
    <source>
        <dbReference type="ARBA" id="ARBA00023277"/>
    </source>
</evidence>
<evidence type="ECO:0000256" key="4">
    <source>
        <dbReference type="ARBA" id="ARBA00023235"/>
    </source>
</evidence>
<feature type="domain" description="Xylose isomerase-like TIM barrel" evidence="8">
    <location>
        <begin position="59"/>
        <end position="283"/>
    </location>
</feature>
<dbReference type="InterPro" id="IPR001998">
    <property type="entry name" value="Xylose_isomerase"/>
</dbReference>
<dbReference type="InterPro" id="IPR036237">
    <property type="entry name" value="Xyl_isomerase-like_sf"/>
</dbReference>
<evidence type="ECO:0000313" key="9">
    <source>
        <dbReference type="EMBL" id="SNT75757.1"/>
    </source>
</evidence>
<keyword evidence="3 6" id="KW-0479">Metal-binding</keyword>
<gene>
    <name evidence="9" type="ORF">SAMN05444959_1138</name>
</gene>
<evidence type="ECO:0000256" key="7">
    <source>
        <dbReference type="RuleBase" id="RU000610"/>
    </source>
</evidence>
<dbReference type="Proteomes" id="UP000198307">
    <property type="component" value="Unassembled WGS sequence"/>
</dbReference>
<dbReference type="PROSITE" id="PS51415">
    <property type="entry name" value="XYLOSE_ISOMERASE"/>
    <property type="match status" value="1"/>
</dbReference>
<reference evidence="9 10" key="1">
    <citation type="submission" date="2017-07" db="EMBL/GenBank/DDBJ databases">
        <authorList>
            <person name="Sun Z.S."/>
            <person name="Albrecht U."/>
            <person name="Echele G."/>
            <person name="Lee C.C."/>
        </authorList>
    </citation>
    <scope>NUCLEOTIDE SEQUENCE [LARGE SCALE GENOMIC DNA]</scope>
    <source>
        <strain evidence="9 10">DSM 14827</strain>
    </source>
</reference>
<protein>
    <recommendedName>
        <fullName evidence="6">Xylose isomerase</fullName>
        <ecNumber evidence="6">5.3.1.5</ecNumber>
    </recommendedName>
</protein>
<keyword evidence="6" id="KW-0859">Xylose metabolism</keyword>
<dbReference type="PANTHER" id="PTHR12110">
    <property type="entry name" value="HYDROXYPYRUVATE ISOMERASE"/>
    <property type="match status" value="1"/>
</dbReference>
<organism evidence="9 10">
    <name type="scientific">Paracoccus seriniphilus</name>
    <dbReference type="NCBI Taxonomy" id="184748"/>
    <lineage>
        <taxon>Bacteria</taxon>
        <taxon>Pseudomonadati</taxon>
        <taxon>Pseudomonadota</taxon>
        <taxon>Alphaproteobacteria</taxon>
        <taxon>Rhodobacterales</taxon>
        <taxon>Paracoccaceae</taxon>
        <taxon>Paracoccus</taxon>
    </lineage>
</organism>
<dbReference type="Pfam" id="PF01261">
    <property type="entry name" value="AP_endonuc_2"/>
    <property type="match status" value="1"/>
</dbReference>
<sequence>MSYKNSILMGTIGGYRDRFHQFQPDRSFAERLDIARTIPRTHGIEPVYPQDLGADGSATKAVKDSGLAVSAVNVNVKTEGKFKDGSFTSPDAGLRRESVQYLKTAMDLAADLGSEMITVCPLIDGWDYAFQVDHIQQWRWMIEAFEEAAAHRGDIKICIEYKAYESKNHIILPTMGRTLHFCDRVGAANLGVTMDVGHALIAGESPGSEIAVAAEAGRLFYIHFNDNDRGADWDMLPASVHLWETLETLHYMRRIGYDGWVAYDVFTRTGDNAEAISATFEIMENLDRLLDKIGDGHLQDLIKCGQPQRSYNDLIRALL</sequence>
<dbReference type="AlphaFoldDB" id="A0A239Q1F0"/>
<comment type="similarity">
    <text evidence="6">Belongs to the xylose isomerase family.</text>
</comment>
<comment type="catalytic activity">
    <reaction evidence="6">
        <text>alpha-D-xylose = alpha-D-xylulofuranose</text>
        <dbReference type="Rhea" id="RHEA:22816"/>
        <dbReference type="ChEBI" id="CHEBI:28518"/>
        <dbReference type="ChEBI" id="CHEBI:188998"/>
        <dbReference type="EC" id="5.3.1.5"/>
    </reaction>
</comment>
<dbReference type="PRINTS" id="PR00688">
    <property type="entry name" value="XYLOSISMRASE"/>
</dbReference>
<comment type="subunit">
    <text evidence="7">Homotetramer.</text>
</comment>
<dbReference type="SUPFAM" id="SSF51658">
    <property type="entry name" value="Xylose isomerase-like"/>
    <property type="match status" value="1"/>
</dbReference>
<evidence type="ECO:0000259" key="8">
    <source>
        <dbReference type="Pfam" id="PF01261"/>
    </source>
</evidence>
<proteinExistence type="inferred from homology"/>
<evidence type="ECO:0000256" key="3">
    <source>
        <dbReference type="ARBA" id="ARBA00022723"/>
    </source>
</evidence>
<dbReference type="RefSeq" id="WP_089345218.1">
    <property type="nucleotide sequence ID" value="NZ_CP067132.1"/>
</dbReference>
<accession>A0A239Q1F0</accession>
<dbReference type="GO" id="GO:0046872">
    <property type="term" value="F:metal ion binding"/>
    <property type="evidence" value="ECO:0007669"/>
    <property type="project" value="UniProtKB-KW"/>
</dbReference>
<dbReference type="Gene3D" id="3.20.20.150">
    <property type="entry name" value="Divalent-metal-dependent TIM barrel enzymes"/>
    <property type="match status" value="1"/>
</dbReference>
<dbReference type="OrthoDB" id="9801426at2"/>
<name>A0A239Q1F0_9RHOB</name>
<evidence type="ECO:0000256" key="2">
    <source>
        <dbReference type="ARBA" id="ARBA00022490"/>
    </source>
</evidence>
<dbReference type="GO" id="GO:0042732">
    <property type="term" value="P:D-xylose metabolic process"/>
    <property type="evidence" value="ECO:0007669"/>
    <property type="project" value="UniProtKB-KW"/>
</dbReference>
<dbReference type="InterPro" id="IPR050312">
    <property type="entry name" value="IolE/XylAMocC-like"/>
</dbReference>
<evidence type="ECO:0000256" key="1">
    <source>
        <dbReference type="ARBA" id="ARBA00004496"/>
    </source>
</evidence>
<keyword evidence="5 6" id="KW-0119">Carbohydrate metabolism</keyword>
<evidence type="ECO:0000256" key="6">
    <source>
        <dbReference type="RuleBase" id="RU000609"/>
    </source>
</evidence>
<dbReference type="EMBL" id="FZQB01000013">
    <property type="protein sequence ID" value="SNT75757.1"/>
    <property type="molecule type" value="Genomic_DNA"/>
</dbReference>
<dbReference type="GO" id="GO:0005737">
    <property type="term" value="C:cytoplasm"/>
    <property type="evidence" value="ECO:0007669"/>
    <property type="project" value="UniProtKB-SubCell"/>
</dbReference>
<keyword evidence="2" id="KW-0963">Cytoplasm</keyword>
<evidence type="ECO:0000313" key="10">
    <source>
        <dbReference type="Proteomes" id="UP000198307"/>
    </source>
</evidence>
<keyword evidence="10" id="KW-1185">Reference proteome</keyword>
<dbReference type="InterPro" id="IPR013022">
    <property type="entry name" value="Xyl_isomerase-like_TIM-brl"/>
</dbReference>
<dbReference type="GO" id="GO:0009045">
    <property type="term" value="F:xylose isomerase activity"/>
    <property type="evidence" value="ECO:0007669"/>
    <property type="project" value="UniProtKB-EC"/>
</dbReference>
<dbReference type="EC" id="5.3.1.5" evidence="6"/>
<keyword evidence="4 6" id="KW-0413">Isomerase</keyword>
<comment type="subcellular location">
    <subcellularLocation>
        <location evidence="1 7">Cytoplasm</location>
    </subcellularLocation>
</comment>